<name>A0A212KGX3_9PROT</name>
<dbReference type="InterPro" id="IPR001279">
    <property type="entry name" value="Metallo-B-lactamas"/>
</dbReference>
<dbReference type="GO" id="GO:0046872">
    <property type="term" value="F:metal ion binding"/>
    <property type="evidence" value="ECO:0007669"/>
    <property type="project" value="UniProtKB-KW"/>
</dbReference>
<protein>
    <recommendedName>
        <fullName evidence="6">Metallo-beta-lactamase domain-containing protein</fullName>
    </recommendedName>
</protein>
<dbReference type="InterPro" id="IPR051013">
    <property type="entry name" value="MBL_superfamily_lactonases"/>
</dbReference>
<proteinExistence type="inferred from homology"/>
<organism evidence="7">
    <name type="scientific">uncultured Alphaproteobacteria bacterium</name>
    <dbReference type="NCBI Taxonomy" id="91750"/>
    <lineage>
        <taxon>Bacteria</taxon>
        <taxon>Pseudomonadati</taxon>
        <taxon>Pseudomonadota</taxon>
        <taxon>Alphaproteobacteria</taxon>
        <taxon>environmental samples</taxon>
    </lineage>
</organism>
<evidence type="ECO:0000259" key="6">
    <source>
        <dbReference type="SMART" id="SM00849"/>
    </source>
</evidence>
<reference evidence="7" key="1">
    <citation type="submission" date="2016-04" db="EMBL/GenBank/DDBJ databases">
        <authorList>
            <person name="Evans L.H."/>
            <person name="Alamgir A."/>
            <person name="Owens N."/>
            <person name="Weber N.D."/>
            <person name="Virtaneva K."/>
            <person name="Barbian K."/>
            <person name="Babar A."/>
            <person name="Rosenke K."/>
        </authorList>
    </citation>
    <scope>NUCLEOTIDE SEQUENCE</scope>
    <source>
        <strain evidence="7">86</strain>
    </source>
</reference>
<dbReference type="AlphaFoldDB" id="A0A212KGX3"/>
<dbReference type="PANTHER" id="PTHR42978:SF7">
    <property type="entry name" value="METALLO-HYDROLASE RV2300C-RELATED"/>
    <property type="match status" value="1"/>
</dbReference>
<comment type="similarity">
    <text evidence="2">Belongs to the metallo-beta-lactamase superfamily.</text>
</comment>
<dbReference type="PANTHER" id="PTHR42978">
    <property type="entry name" value="QUORUM-QUENCHING LACTONASE YTNP-RELATED-RELATED"/>
    <property type="match status" value="1"/>
</dbReference>
<sequence>MPPTPPGEPFELFAIRYARHTGRSAGDNAIGADLHEAGSDLDYFVWVAKRADRAFVIDTGFGADQAAARGRELFRRPAEGLALIGIDAARVDDVILTHLHYDHAGTLGDFAAARFHLQDAEAAYATGRCMCHEVLRGPFHVEDVVAFVRHLFAGRMSFHDGAVEIVPGLSLHRIGGHTDGLQAVRVWTRRGWVVIASDAAHLYLNLRRQLPFPAVYNVGDLLEGYRTVHALADGPDHVIPGHDPLVMALYPAPDAALEGIVARLDVPPRQL</sequence>
<dbReference type="Pfam" id="PF00753">
    <property type="entry name" value="Lactamase_B"/>
    <property type="match status" value="1"/>
</dbReference>
<evidence type="ECO:0000256" key="3">
    <source>
        <dbReference type="ARBA" id="ARBA00022723"/>
    </source>
</evidence>
<feature type="domain" description="Metallo-beta-lactamase" evidence="6">
    <location>
        <begin position="42"/>
        <end position="242"/>
    </location>
</feature>
<dbReference type="SUPFAM" id="SSF56281">
    <property type="entry name" value="Metallo-hydrolase/oxidoreductase"/>
    <property type="match status" value="1"/>
</dbReference>
<dbReference type="InterPro" id="IPR036866">
    <property type="entry name" value="RibonucZ/Hydroxyglut_hydro"/>
</dbReference>
<evidence type="ECO:0000313" key="7">
    <source>
        <dbReference type="EMBL" id="SBW10953.1"/>
    </source>
</evidence>
<keyword evidence="3" id="KW-0479">Metal-binding</keyword>
<evidence type="ECO:0000256" key="4">
    <source>
        <dbReference type="ARBA" id="ARBA00022801"/>
    </source>
</evidence>
<comment type="cofactor">
    <cofactor evidence="1">
        <name>Zn(2+)</name>
        <dbReference type="ChEBI" id="CHEBI:29105"/>
    </cofactor>
</comment>
<accession>A0A212KGX3</accession>
<dbReference type="CDD" id="cd07729">
    <property type="entry name" value="AHL_lactonase_MBL-fold"/>
    <property type="match status" value="1"/>
</dbReference>
<dbReference type="EMBL" id="FLUO01000002">
    <property type="protein sequence ID" value="SBW10953.1"/>
    <property type="molecule type" value="Genomic_DNA"/>
</dbReference>
<dbReference type="GO" id="GO:0016787">
    <property type="term" value="F:hydrolase activity"/>
    <property type="evidence" value="ECO:0007669"/>
    <property type="project" value="UniProtKB-KW"/>
</dbReference>
<gene>
    <name evidence="7" type="ORF">KL86APRO_20031</name>
</gene>
<dbReference type="SMART" id="SM00849">
    <property type="entry name" value="Lactamase_B"/>
    <property type="match status" value="1"/>
</dbReference>
<dbReference type="Gene3D" id="3.60.15.10">
    <property type="entry name" value="Ribonuclease Z/Hydroxyacylglutathione hydrolase-like"/>
    <property type="match status" value="1"/>
</dbReference>
<keyword evidence="4" id="KW-0378">Hydrolase</keyword>
<evidence type="ECO:0000256" key="5">
    <source>
        <dbReference type="ARBA" id="ARBA00022833"/>
    </source>
</evidence>
<evidence type="ECO:0000256" key="2">
    <source>
        <dbReference type="ARBA" id="ARBA00007749"/>
    </source>
</evidence>
<keyword evidence="5" id="KW-0862">Zinc</keyword>
<evidence type="ECO:0000256" key="1">
    <source>
        <dbReference type="ARBA" id="ARBA00001947"/>
    </source>
</evidence>